<evidence type="ECO:0000256" key="4">
    <source>
        <dbReference type="PROSITE-ProRule" id="PRU00409"/>
    </source>
</evidence>
<comment type="caution">
    <text evidence="6">The sequence shown here is derived from an EMBL/GenBank/DDBJ whole genome shotgun (WGS) entry which is preliminary data.</text>
</comment>
<keyword evidence="3 4" id="KW-0067">ATP-binding</keyword>
<dbReference type="EMBL" id="QKZI01000002">
    <property type="protein sequence ID" value="PZX05700.1"/>
    <property type="molecule type" value="Genomic_DNA"/>
</dbReference>
<name>A0A2W7N710_9BACI</name>
<dbReference type="Proteomes" id="UP000248646">
    <property type="component" value="Unassembled WGS sequence"/>
</dbReference>
<dbReference type="InterPro" id="IPR052032">
    <property type="entry name" value="ATP-dep_AA_Ligase"/>
</dbReference>
<evidence type="ECO:0000256" key="2">
    <source>
        <dbReference type="ARBA" id="ARBA00022741"/>
    </source>
</evidence>
<dbReference type="GO" id="GO:0046872">
    <property type="term" value="F:metal ion binding"/>
    <property type="evidence" value="ECO:0007669"/>
    <property type="project" value="InterPro"/>
</dbReference>
<evidence type="ECO:0000256" key="1">
    <source>
        <dbReference type="ARBA" id="ARBA00022598"/>
    </source>
</evidence>
<dbReference type="Pfam" id="PF18603">
    <property type="entry name" value="LAL_C2"/>
    <property type="match status" value="1"/>
</dbReference>
<dbReference type="Gene3D" id="3.30.470.20">
    <property type="entry name" value="ATP-grasp fold, B domain"/>
    <property type="match status" value="1"/>
</dbReference>
<keyword evidence="2 4" id="KW-0547">Nucleotide-binding</keyword>
<gene>
    <name evidence="6" type="ORF">C7437_102159</name>
</gene>
<dbReference type="Gene3D" id="3.40.50.20">
    <property type="match status" value="1"/>
</dbReference>
<proteinExistence type="predicted"/>
<sequence length="403" mass="45532">MKTIVFIGSNKFGTSKEGLTIAKDMGYFVVLLTNRMLHKEFLEVDQIVYLENLVDEEHIKEEITNLIENGKQICACISFVDPYVSFAAKIAMYFGLAEISVEALNIMENKIKIREKLNNLPITPLYAVFQSDDCQEGFIKKNHIIFPFIIKLPISNGSKDVFYIDTLKRFENAVSILNRKLPNSPLLIEEYLPGAQYIVEVLVYKTMCSIVGVIEQEVAYDRKFIVTGYKFPALLDETVSKKLTESVSSIVEEIGLISGSCHLEMKLVQSQWKLIEVNPRMSGGAMNRILEEGTGINLVKEIIKLYLGEEPILKETRKQFVYARYVTVGSQGRLVKVLGYDQAWLHEGVKYVHIKPVKGDILSSPYSMGNRYACVVATSETAEQAKKNALVAAKEIKFFLIPL</sequence>
<evidence type="ECO:0000259" key="5">
    <source>
        <dbReference type="PROSITE" id="PS50975"/>
    </source>
</evidence>
<organism evidence="6 7">
    <name type="scientific">Psychrobacillus insolitus</name>
    <dbReference type="NCBI Taxonomy" id="1461"/>
    <lineage>
        <taxon>Bacteria</taxon>
        <taxon>Bacillati</taxon>
        <taxon>Bacillota</taxon>
        <taxon>Bacilli</taxon>
        <taxon>Bacillales</taxon>
        <taxon>Bacillaceae</taxon>
        <taxon>Psychrobacillus</taxon>
    </lineage>
</organism>
<dbReference type="GO" id="GO:0005524">
    <property type="term" value="F:ATP binding"/>
    <property type="evidence" value="ECO:0007669"/>
    <property type="project" value="UniProtKB-UniRule"/>
</dbReference>
<dbReference type="PANTHER" id="PTHR43585:SF2">
    <property type="entry name" value="ATP-GRASP ENZYME FSQD"/>
    <property type="match status" value="1"/>
</dbReference>
<dbReference type="InterPro" id="IPR011761">
    <property type="entry name" value="ATP-grasp"/>
</dbReference>
<dbReference type="InterPro" id="IPR040570">
    <property type="entry name" value="LAL_C2"/>
</dbReference>
<keyword evidence="1" id="KW-0436">Ligase</keyword>
<dbReference type="RefSeq" id="WP_170122342.1">
    <property type="nucleotide sequence ID" value="NZ_QKZI01000002.1"/>
</dbReference>
<dbReference type="Pfam" id="PF13535">
    <property type="entry name" value="ATP-grasp_4"/>
    <property type="match status" value="1"/>
</dbReference>
<evidence type="ECO:0000313" key="6">
    <source>
        <dbReference type="EMBL" id="PZX05700.1"/>
    </source>
</evidence>
<feature type="domain" description="ATP-grasp" evidence="5">
    <location>
        <begin position="112"/>
        <end position="307"/>
    </location>
</feature>
<protein>
    <submittedName>
        <fullName evidence="6">ATP-grasp domain-containing protein</fullName>
    </submittedName>
</protein>
<dbReference type="GO" id="GO:0016874">
    <property type="term" value="F:ligase activity"/>
    <property type="evidence" value="ECO:0007669"/>
    <property type="project" value="UniProtKB-KW"/>
</dbReference>
<dbReference type="AlphaFoldDB" id="A0A2W7N710"/>
<reference evidence="6 7" key="1">
    <citation type="submission" date="2018-06" db="EMBL/GenBank/DDBJ databases">
        <title>Genomic Encyclopedia of Type Strains, Phase IV (KMG-IV): sequencing the most valuable type-strain genomes for metagenomic binning, comparative biology and taxonomic classification.</title>
        <authorList>
            <person name="Goeker M."/>
        </authorList>
    </citation>
    <scope>NUCLEOTIDE SEQUENCE [LARGE SCALE GENOMIC DNA]</scope>
    <source>
        <strain evidence="6 7">DSM 5</strain>
    </source>
</reference>
<keyword evidence="7" id="KW-1185">Reference proteome</keyword>
<dbReference type="PROSITE" id="PS50975">
    <property type="entry name" value="ATP_GRASP"/>
    <property type="match status" value="1"/>
</dbReference>
<dbReference type="SUPFAM" id="SSF56059">
    <property type="entry name" value="Glutathione synthetase ATP-binding domain-like"/>
    <property type="match status" value="1"/>
</dbReference>
<accession>A0A2W7N710</accession>
<evidence type="ECO:0000313" key="7">
    <source>
        <dbReference type="Proteomes" id="UP000248646"/>
    </source>
</evidence>
<evidence type="ECO:0000256" key="3">
    <source>
        <dbReference type="ARBA" id="ARBA00022840"/>
    </source>
</evidence>
<dbReference type="PANTHER" id="PTHR43585">
    <property type="entry name" value="FUMIPYRROLE BIOSYNTHESIS PROTEIN C"/>
    <property type="match status" value="1"/>
</dbReference>